<keyword evidence="3" id="KW-1185">Reference proteome</keyword>
<evidence type="ECO:0000256" key="1">
    <source>
        <dbReference type="SAM" id="MobiDB-lite"/>
    </source>
</evidence>
<reference evidence="3" key="1">
    <citation type="journal article" date="2019" name="Int. J. Syst. Evol. Microbiol.">
        <title>The Global Catalogue of Microorganisms (GCM) 10K type strain sequencing project: providing services to taxonomists for standard genome sequencing and annotation.</title>
        <authorList>
            <consortium name="The Broad Institute Genomics Platform"/>
            <consortium name="The Broad Institute Genome Sequencing Center for Infectious Disease"/>
            <person name="Wu L."/>
            <person name="Ma J."/>
        </authorList>
    </citation>
    <scope>NUCLEOTIDE SEQUENCE [LARGE SCALE GENOMIC DNA]</scope>
    <source>
        <strain evidence="3">ICMP 19515</strain>
    </source>
</reference>
<proteinExistence type="predicted"/>
<dbReference type="EMBL" id="JBHRVD010000001">
    <property type="protein sequence ID" value="MFC3326084.1"/>
    <property type="molecule type" value="Genomic_DNA"/>
</dbReference>
<feature type="compositionally biased region" description="Basic and acidic residues" evidence="1">
    <location>
        <begin position="178"/>
        <end position="201"/>
    </location>
</feature>
<sequence length="201" mass="22173">MLSLTVFLNLLPGIKPLKARHLILEGSLLTSEQRKDIRMRDLNVFDTVLEVGPDAATAIIEAYKAGKLPMQKASLRPSSVPEAESYLADAPRLREEIAERRRLERAVSDPSVLREADLSNYQLLDRVFFAAKGAGAGTLVLAGISVTKSLAGYSSNSGKTTGWRVSFSWTASDGQQRLTEKVPPEADNRRNDPERNWGLHE</sequence>
<accession>A0ABV7MYC0</accession>
<evidence type="ECO:0000313" key="3">
    <source>
        <dbReference type="Proteomes" id="UP001595648"/>
    </source>
</evidence>
<protein>
    <submittedName>
        <fullName evidence="2">Uncharacterized protein</fullName>
    </submittedName>
</protein>
<dbReference type="Proteomes" id="UP001595648">
    <property type="component" value="Unassembled WGS sequence"/>
</dbReference>
<feature type="region of interest" description="Disordered" evidence="1">
    <location>
        <begin position="174"/>
        <end position="201"/>
    </location>
</feature>
<evidence type="ECO:0000313" key="2">
    <source>
        <dbReference type="EMBL" id="MFC3326084.1"/>
    </source>
</evidence>
<gene>
    <name evidence="2" type="ORF">ACFOJ9_30635</name>
</gene>
<name>A0ABV7MYC0_9HYPH</name>
<dbReference type="RefSeq" id="WP_378984643.1">
    <property type="nucleotide sequence ID" value="NZ_JBHRVD010000001.1"/>
</dbReference>
<comment type="caution">
    <text evidence="2">The sequence shown here is derived from an EMBL/GenBank/DDBJ whole genome shotgun (WGS) entry which is preliminary data.</text>
</comment>
<organism evidence="2 3">
    <name type="scientific">Mesorhizobium cantuariense</name>
    <dbReference type="NCBI Taxonomy" id="1300275"/>
    <lineage>
        <taxon>Bacteria</taxon>
        <taxon>Pseudomonadati</taxon>
        <taxon>Pseudomonadota</taxon>
        <taxon>Alphaproteobacteria</taxon>
        <taxon>Hyphomicrobiales</taxon>
        <taxon>Phyllobacteriaceae</taxon>
        <taxon>Mesorhizobium</taxon>
    </lineage>
</organism>